<name>A0ABQ8FL31_9FUNG</name>
<proteinExistence type="predicted"/>
<keyword evidence="3" id="KW-1185">Reference proteome</keyword>
<dbReference type="EMBL" id="JAFCIX010000102">
    <property type="protein sequence ID" value="KAH6598598.1"/>
    <property type="molecule type" value="Genomic_DNA"/>
</dbReference>
<dbReference type="Proteomes" id="UP001648503">
    <property type="component" value="Unassembled WGS sequence"/>
</dbReference>
<feature type="region of interest" description="Disordered" evidence="1">
    <location>
        <begin position="1"/>
        <end position="31"/>
    </location>
</feature>
<dbReference type="PANTHER" id="PTHR33667">
    <property type="entry name" value="SI:DKEY-57N24.6"/>
    <property type="match status" value="1"/>
</dbReference>
<feature type="region of interest" description="Disordered" evidence="1">
    <location>
        <begin position="281"/>
        <end position="397"/>
    </location>
</feature>
<accession>A0ABQ8FL31</accession>
<evidence type="ECO:0000313" key="2">
    <source>
        <dbReference type="EMBL" id="KAH6598598.1"/>
    </source>
</evidence>
<sequence>MSQAIRTPTTVLDSPNDLHLNNMGGNDRSPSYGEHTIKMTIMVDYKLCCVDPANHSGAPMARKARQKKRPSGDTYRRLYITYSLGGQIEGKTEIFSISGNNWSAVHELIVTTEFITSLYHKQPEFVIWEIVSTDDHDKEFPKSSSRRVANIGATNAIHSTISTCKMDNESNLDHSSEKVPISLVQTLIKNKPRHSHKTLECQSVITEQEHCRKSGYSIPSDLQTGPVSNVTIKANRVSQPHTHNDFIWARHAQTDDIRHHLTRHQSLSTPDLSAVLRQGIHEPKSTVQKRPNSHSPPPDRLRPGSPLHRFLNDDFGVSSVAVGRQGQHQGGNGGARAVSRASSRETAHPHHFNHPEKHVAVAWHHRELSRSRSSSSLASLHQTHTKTPPSPHHHDHPLTILAPFGRVKGPQYSKETDSIRVPQQKRHSKVKDNVEAVGGTIQNMMLQTLERPNATHPTTAGKRIAFCPQNAANDRSILEEQRHIRWDSGGHIPGQSTNWLEMSPEDSERHVNDQRIDRPTEKLYPDKRKGEYTHVAIGKVVLDIARLYFDVLEVKEGVGSSVDGLEKCNVSLKLDCPLLSEDQAIRPVSYSSLDETCLPVKAIFRMINDSIVHSSTIINQPRGSCMTFDSHHLILAGLIDASRLHDEILKFPLLIEIHDRDYQLPKDLEKITKDLRNDGLISQSANPINPYGVASFSLLNLYTEETEFHLSSPILPAPMKATKSKTMMSSGLWLESSASLSISLRIRFSLKPKVKSDITSSVDAPFGHIIIVTSSINDLAAKTVHDIVTRCNADELKLSKTDRHPHLLLKTHQLSKEQRNSNTLDILTGYDIFDREFRVMFIEGLIGGHIQTLLRELDSLNKSRPLSVFHFPMTTFSHPCYSRRLPTIVHIRMEPDILQILGNTSTYIKGRISKNCSDCLFMIHKIIDSESIPNKTMSPIFPTQKMILGLLESVGNVVQFEESLLTKVPPAVSTPRLTLSPLFALSADSETPTTEVAIKLNPTRTGNYGRRGKPINHSLGYVAVENKAALIVNNNEKIKRLDIRSSQKQSLEENEVHQVRPRDPISSHNLSHYSACIHSATQQKGYDLHTSVEKARDRSVCYASYCESKFPETAPPANCESGNRARHIVSKRHWNTPKGFWEG</sequence>
<evidence type="ECO:0000256" key="1">
    <source>
        <dbReference type="SAM" id="MobiDB-lite"/>
    </source>
</evidence>
<reference evidence="2 3" key="1">
    <citation type="submission" date="2021-02" db="EMBL/GenBank/DDBJ databases">
        <title>Variation within the Batrachochytrium salamandrivorans European outbreak.</title>
        <authorList>
            <person name="Kelly M."/>
            <person name="Pasmans F."/>
            <person name="Shea T.P."/>
            <person name="Munoz J.F."/>
            <person name="Carranza S."/>
            <person name="Cuomo C.A."/>
            <person name="Martel A."/>
        </authorList>
    </citation>
    <scope>NUCLEOTIDE SEQUENCE [LARGE SCALE GENOMIC DNA]</scope>
    <source>
        <strain evidence="2 3">AMFP18/2</strain>
    </source>
</reference>
<feature type="compositionally biased region" description="Low complexity" evidence="1">
    <location>
        <begin position="371"/>
        <end position="387"/>
    </location>
</feature>
<feature type="region of interest" description="Disordered" evidence="1">
    <location>
        <begin position="410"/>
        <end position="431"/>
    </location>
</feature>
<dbReference type="PANTHER" id="PTHR33667:SF7">
    <property type="entry name" value="RIKEN CDNA 1810020O05 GENE"/>
    <property type="match status" value="1"/>
</dbReference>
<comment type="caution">
    <text evidence="2">The sequence shown here is derived from an EMBL/GenBank/DDBJ whole genome shotgun (WGS) entry which is preliminary data.</text>
</comment>
<feature type="compositionally biased region" description="Basic and acidic residues" evidence="1">
    <location>
        <begin position="342"/>
        <end position="370"/>
    </location>
</feature>
<protein>
    <submittedName>
        <fullName evidence="2">Uncharacterized protein</fullName>
    </submittedName>
</protein>
<feature type="compositionally biased region" description="Polar residues" evidence="1">
    <location>
        <begin position="1"/>
        <end position="13"/>
    </location>
</feature>
<evidence type="ECO:0000313" key="3">
    <source>
        <dbReference type="Proteomes" id="UP001648503"/>
    </source>
</evidence>
<gene>
    <name evidence="2" type="ORF">BASA50_003637</name>
</gene>
<organism evidence="2 3">
    <name type="scientific">Batrachochytrium salamandrivorans</name>
    <dbReference type="NCBI Taxonomy" id="1357716"/>
    <lineage>
        <taxon>Eukaryota</taxon>
        <taxon>Fungi</taxon>
        <taxon>Fungi incertae sedis</taxon>
        <taxon>Chytridiomycota</taxon>
        <taxon>Chytridiomycota incertae sedis</taxon>
        <taxon>Chytridiomycetes</taxon>
        <taxon>Rhizophydiales</taxon>
        <taxon>Rhizophydiales incertae sedis</taxon>
        <taxon>Batrachochytrium</taxon>
    </lineage>
</organism>